<gene>
    <name evidence="13" type="primary">metF</name>
    <name evidence="13" type="ORF">HBE96_15750</name>
</gene>
<evidence type="ECO:0000256" key="1">
    <source>
        <dbReference type="ARBA" id="ARBA00001974"/>
    </source>
</evidence>
<sequence>MFIKDAFLKKETTLSFEIFPPKNLDNIFNTIQELKKFNPDFISITYGAGGSSKDRTVEIASTIKNNYGIEALAHLTCAASTKEEIEEIINKLKQSKIENILALRGDIPEGFIQGKEYPYRYAKDLIWKLKEDANLCIAAAAYPEGHNECKNLDNGVRYLKEKVDEGADLLITQLFFDNNNFFEFKEKLYQYNIKVPVVTGIMPAVNKALIEKIQKLSGFVLPDKVKSFMSKYEYNEDDLKKAGIEYASYQMEELLKNKVEGIHLYTMNKHDIVKNILDNVSFK</sequence>
<dbReference type="InterPro" id="IPR029041">
    <property type="entry name" value="FAD-linked_oxidoreductase-like"/>
</dbReference>
<keyword evidence="6 12" id="KW-0274">FAD</keyword>
<dbReference type="GO" id="GO:0106312">
    <property type="term" value="F:methylenetetrahydrofolate reductase (NADH) activity"/>
    <property type="evidence" value="ECO:0007669"/>
    <property type="project" value="UniProtKB-EC"/>
</dbReference>
<evidence type="ECO:0000256" key="11">
    <source>
        <dbReference type="ARBA" id="ARBA00048628"/>
    </source>
</evidence>
<dbReference type="InterPro" id="IPR004620">
    <property type="entry name" value="MTHF_reductase_bac"/>
</dbReference>
<proteinExistence type="inferred from homology"/>
<evidence type="ECO:0000256" key="12">
    <source>
        <dbReference type="RuleBase" id="RU003862"/>
    </source>
</evidence>
<comment type="pathway">
    <text evidence="10">Amino-acid biosynthesis; L-methionine biosynthesis via de novo pathway.</text>
</comment>
<keyword evidence="8" id="KW-0520">NAD</keyword>
<evidence type="ECO:0000256" key="3">
    <source>
        <dbReference type="ARBA" id="ARBA00006743"/>
    </source>
</evidence>
<dbReference type="PANTHER" id="PTHR45754">
    <property type="entry name" value="METHYLENETETRAHYDROFOLATE REDUCTASE"/>
    <property type="match status" value="1"/>
</dbReference>
<dbReference type="UniPathway" id="UPA00193"/>
<comment type="pathway">
    <text evidence="2 12">One-carbon metabolism; tetrahydrofolate interconversion.</text>
</comment>
<comment type="cofactor">
    <cofactor evidence="1 12">
        <name>FAD</name>
        <dbReference type="ChEBI" id="CHEBI:57692"/>
    </cofactor>
</comment>
<dbReference type="CDD" id="cd00537">
    <property type="entry name" value="MTHFR"/>
    <property type="match status" value="1"/>
</dbReference>
<dbReference type="Pfam" id="PF02219">
    <property type="entry name" value="MTHFR"/>
    <property type="match status" value="1"/>
</dbReference>
<dbReference type="AlphaFoldDB" id="A0A7Y0HPC7"/>
<dbReference type="GO" id="GO:0071949">
    <property type="term" value="F:FAD binding"/>
    <property type="evidence" value="ECO:0007669"/>
    <property type="project" value="TreeGrafter"/>
</dbReference>
<comment type="caution">
    <text evidence="13">The sequence shown here is derived from an EMBL/GenBank/DDBJ whole genome shotgun (WGS) entry which is preliminary data.</text>
</comment>
<dbReference type="GO" id="GO:0035999">
    <property type="term" value="P:tetrahydrofolate interconversion"/>
    <property type="evidence" value="ECO:0007669"/>
    <property type="project" value="UniProtKB-UniPathway"/>
</dbReference>
<reference evidence="13 14" key="1">
    <citation type="submission" date="2020-06" db="EMBL/GenBank/DDBJ databases">
        <title>Complete Genome Sequence of Clostridium muelleri sp. nov. P21T, an Acid-Alcohol Producing Acetogen Isolated from Old Hay.</title>
        <authorList>
            <person name="Duncan K.E."/>
            <person name="Tanner R.S."/>
        </authorList>
    </citation>
    <scope>NUCLEOTIDE SEQUENCE [LARGE SCALE GENOMIC DNA]</scope>
    <source>
        <strain evidence="13 14">P21</strain>
    </source>
</reference>
<evidence type="ECO:0000256" key="2">
    <source>
        <dbReference type="ARBA" id="ARBA00004777"/>
    </source>
</evidence>
<dbReference type="GO" id="GO:0009086">
    <property type="term" value="P:methionine biosynthetic process"/>
    <property type="evidence" value="ECO:0007669"/>
    <property type="project" value="UniProtKB-KW"/>
</dbReference>
<evidence type="ECO:0000313" key="13">
    <source>
        <dbReference type="EMBL" id="NMM64095.1"/>
    </source>
</evidence>
<name>A0A7Y0HPC7_9CLOT</name>
<protein>
    <recommendedName>
        <fullName evidence="12">Methylenetetrahydrofolate reductase</fullName>
        <ecNumber evidence="12">1.5.1.54</ecNumber>
    </recommendedName>
</protein>
<evidence type="ECO:0000256" key="9">
    <source>
        <dbReference type="ARBA" id="ARBA00023167"/>
    </source>
</evidence>
<evidence type="ECO:0000256" key="4">
    <source>
        <dbReference type="ARBA" id="ARBA00022605"/>
    </source>
</evidence>
<keyword evidence="14" id="KW-1185">Reference proteome</keyword>
<dbReference type="SUPFAM" id="SSF51730">
    <property type="entry name" value="FAD-linked oxidoreductase"/>
    <property type="match status" value="1"/>
</dbReference>
<dbReference type="EMBL" id="JABBNI010000033">
    <property type="protein sequence ID" value="NMM64095.1"/>
    <property type="molecule type" value="Genomic_DNA"/>
</dbReference>
<evidence type="ECO:0000256" key="6">
    <source>
        <dbReference type="ARBA" id="ARBA00022827"/>
    </source>
</evidence>
<keyword evidence="4" id="KW-0028">Amino-acid biosynthesis</keyword>
<comment type="catalytic activity">
    <reaction evidence="11">
        <text>(6S)-5-methyl-5,6,7,8-tetrahydrofolate + NAD(+) = (6R)-5,10-methylene-5,6,7,8-tetrahydrofolate + NADH + H(+)</text>
        <dbReference type="Rhea" id="RHEA:19821"/>
        <dbReference type="ChEBI" id="CHEBI:15378"/>
        <dbReference type="ChEBI" id="CHEBI:15636"/>
        <dbReference type="ChEBI" id="CHEBI:18608"/>
        <dbReference type="ChEBI" id="CHEBI:57540"/>
        <dbReference type="ChEBI" id="CHEBI:57945"/>
        <dbReference type="EC" id="1.5.1.54"/>
    </reaction>
    <physiologicalReaction direction="right-to-left" evidence="11">
        <dbReference type="Rhea" id="RHEA:19823"/>
    </physiologicalReaction>
</comment>
<dbReference type="GO" id="GO:0005829">
    <property type="term" value="C:cytosol"/>
    <property type="evidence" value="ECO:0007669"/>
    <property type="project" value="InterPro"/>
</dbReference>
<dbReference type="Proteomes" id="UP000537131">
    <property type="component" value="Unassembled WGS sequence"/>
</dbReference>
<dbReference type="PANTHER" id="PTHR45754:SF3">
    <property type="entry name" value="METHYLENETETRAHYDROFOLATE REDUCTASE (NADPH)"/>
    <property type="match status" value="1"/>
</dbReference>
<keyword evidence="7 12" id="KW-0560">Oxidoreductase</keyword>
<organism evidence="13 14">
    <name type="scientific">Clostridium muellerianum</name>
    <dbReference type="NCBI Taxonomy" id="2716538"/>
    <lineage>
        <taxon>Bacteria</taxon>
        <taxon>Bacillati</taxon>
        <taxon>Bacillota</taxon>
        <taxon>Clostridia</taxon>
        <taxon>Eubacteriales</taxon>
        <taxon>Clostridiaceae</taxon>
        <taxon>Clostridium</taxon>
    </lineage>
</organism>
<dbReference type="RefSeq" id="WP_169298692.1">
    <property type="nucleotide sequence ID" value="NZ_JABBNI010000033.1"/>
</dbReference>
<keyword evidence="5 12" id="KW-0285">Flavoprotein</keyword>
<comment type="similarity">
    <text evidence="3 12">Belongs to the methylenetetrahydrofolate reductase family.</text>
</comment>
<evidence type="ECO:0000256" key="7">
    <source>
        <dbReference type="ARBA" id="ARBA00023002"/>
    </source>
</evidence>
<evidence type="ECO:0000313" key="14">
    <source>
        <dbReference type="Proteomes" id="UP000537131"/>
    </source>
</evidence>
<evidence type="ECO:0000256" key="10">
    <source>
        <dbReference type="ARBA" id="ARBA00034478"/>
    </source>
</evidence>
<dbReference type="Gene3D" id="3.20.20.220">
    <property type="match status" value="1"/>
</dbReference>
<evidence type="ECO:0000256" key="5">
    <source>
        <dbReference type="ARBA" id="ARBA00022630"/>
    </source>
</evidence>
<dbReference type="NCBIfam" id="TIGR00676">
    <property type="entry name" value="fadh2"/>
    <property type="match status" value="1"/>
</dbReference>
<keyword evidence="9" id="KW-0486">Methionine biosynthesis</keyword>
<accession>A0A7Y0HPC7</accession>
<evidence type="ECO:0000256" key="8">
    <source>
        <dbReference type="ARBA" id="ARBA00023027"/>
    </source>
</evidence>
<dbReference type="EC" id="1.5.1.54" evidence="12"/>
<dbReference type="InterPro" id="IPR003171">
    <property type="entry name" value="Mehydrof_redctse-like"/>
</dbReference>